<gene>
    <name evidence="2" type="ORF">KHX13_07485</name>
</gene>
<evidence type="ECO:0000313" key="2">
    <source>
        <dbReference type="EMBL" id="MBS5520150.1"/>
    </source>
</evidence>
<evidence type="ECO:0000313" key="3">
    <source>
        <dbReference type="Proteomes" id="UP000754226"/>
    </source>
</evidence>
<proteinExistence type="predicted"/>
<dbReference type="EMBL" id="JAGZCZ010000008">
    <property type="protein sequence ID" value="MBS5520150.1"/>
    <property type="molecule type" value="Genomic_DNA"/>
</dbReference>
<feature type="transmembrane region" description="Helical" evidence="1">
    <location>
        <begin position="12"/>
        <end position="31"/>
    </location>
</feature>
<evidence type="ECO:0000256" key="1">
    <source>
        <dbReference type="SAM" id="Phobius"/>
    </source>
</evidence>
<dbReference type="Proteomes" id="UP000754226">
    <property type="component" value="Unassembled WGS sequence"/>
</dbReference>
<comment type="caution">
    <text evidence="2">The sequence shown here is derived from an EMBL/GenBank/DDBJ whole genome shotgun (WGS) entry which is preliminary data.</text>
</comment>
<reference evidence="2" key="1">
    <citation type="submission" date="2021-02" db="EMBL/GenBank/DDBJ databases">
        <title>Infant gut strain persistence is associated with maternal origin, phylogeny, and functional potential including surface adhesion and iron acquisition.</title>
        <authorList>
            <person name="Lou Y.C."/>
        </authorList>
    </citation>
    <scope>NUCLEOTIDE SEQUENCE</scope>
    <source>
        <strain evidence="2">L3_106_000M1_dasL3_106_000M1_concoct_15</strain>
    </source>
</reference>
<keyword evidence="1" id="KW-0472">Membrane</keyword>
<keyword evidence="1" id="KW-1133">Transmembrane helix</keyword>
<organism evidence="2 3">
    <name type="scientific">Acidaminococcus intestini</name>
    <dbReference type="NCBI Taxonomy" id="187327"/>
    <lineage>
        <taxon>Bacteria</taxon>
        <taxon>Bacillati</taxon>
        <taxon>Bacillota</taxon>
        <taxon>Negativicutes</taxon>
        <taxon>Acidaminococcales</taxon>
        <taxon>Acidaminococcaceae</taxon>
        <taxon>Acidaminococcus</taxon>
    </lineage>
</organism>
<name>A0A943EFI9_9FIRM</name>
<accession>A0A943EFI9</accession>
<keyword evidence="1" id="KW-0812">Transmembrane</keyword>
<dbReference type="AlphaFoldDB" id="A0A943EFI9"/>
<sequence>MLMDFGRRNGFVAGLILVIIIAAASLIMNLVRSLATRRDKQHFLWQAEQRTALFFSFCKARETEDFARDGDRLVVRCPKSGREPMYRLVVKTRRVGKTLVKEEKTELRSEDDAVLRSASRYEFAIPGGRQHPHYQALFEPGKTTYTADFPLFLEGSFDEICRKGPDFPMGHFLQLPLRGYAYVARKKALQIPLKKTVTGRALVVAPYGAELADGVQLTGPMVIFSFSDIVIGREAVLKKVLLFTPKRVIVGDYSQIDGIMAAGQSVTMGDGTCYRRDESLLAPYRTPYIF</sequence>
<protein>
    <submittedName>
        <fullName evidence="2">Uncharacterized protein</fullName>
    </submittedName>
</protein>